<evidence type="ECO:0000313" key="8">
    <source>
        <dbReference type="Proteomes" id="UP001642406"/>
    </source>
</evidence>
<dbReference type="PANTHER" id="PTHR43439">
    <property type="entry name" value="PHENYLACETATE-COENZYME A LIGASE"/>
    <property type="match status" value="1"/>
</dbReference>
<comment type="caution">
    <text evidence="7">The sequence shown here is derived from an EMBL/GenBank/DDBJ whole genome shotgun (WGS) entry which is preliminary data.</text>
</comment>
<feature type="domain" description="AMP-dependent synthetase/ligase" evidence="4">
    <location>
        <begin position="50"/>
        <end position="341"/>
    </location>
</feature>
<dbReference type="SUPFAM" id="SSF51735">
    <property type="entry name" value="NAD(P)-binding Rossmann-fold domains"/>
    <property type="match status" value="1"/>
</dbReference>
<dbReference type="InterPro" id="IPR036291">
    <property type="entry name" value="NAD(P)-bd_dom_sf"/>
</dbReference>
<feature type="compositionally biased region" description="Low complexity" evidence="3">
    <location>
        <begin position="963"/>
        <end position="978"/>
    </location>
</feature>
<evidence type="ECO:0000259" key="6">
    <source>
        <dbReference type="Pfam" id="PF07993"/>
    </source>
</evidence>
<dbReference type="InterPro" id="IPR000873">
    <property type="entry name" value="AMP-dep_synth/lig_dom"/>
</dbReference>
<dbReference type="PROSITE" id="PS00012">
    <property type="entry name" value="PHOSPHOPANTETHEINE"/>
    <property type="match status" value="1"/>
</dbReference>
<name>A0ABP0B7Z6_9PEZI</name>
<dbReference type="InterPro" id="IPR042099">
    <property type="entry name" value="ANL_N_sf"/>
</dbReference>
<reference evidence="7 8" key="1">
    <citation type="submission" date="2024-01" db="EMBL/GenBank/DDBJ databases">
        <authorList>
            <person name="Allen C."/>
            <person name="Tagirdzhanova G."/>
        </authorList>
    </citation>
    <scope>NUCLEOTIDE SEQUENCE [LARGE SCALE GENOMIC DNA]</scope>
</reference>
<dbReference type="Gene3D" id="3.40.50.720">
    <property type="entry name" value="NAD(P)-binding Rossmann-like Domain"/>
    <property type="match status" value="1"/>
</dbReference>
<feature type="domain" description="Thioester reductase (TE)" evidence="6">
    <location>
        <begin position="695"/>
        <end position="942"/>
    </location>
</feature>
<keyword evidence="8" id="KW-1185">Reference proteome</keyword>
<dbReference type="PANTHER" id="PTHR43439:SF2">
    <property type="entry name" value="ENZYME, PUTATIVE (JCVI)-RELATED"/>
    <property type="match status" value="1"/>
</dbReference>
<dbReference type="InterPro" id="IPR009081">
    <property type="entry name" value="PP-bd_ACP"/>
</dbReference>
<keyword evidence="2" id="KW-0597">Phosphoprotein</keyword>
<dbReference type="Pfam" id="PF07993">
    <property type="entry name" value="NAD_binding_4"/>
    <property type="match status" value="1"/>
</dbReference>
<dbReference type="EMBL" id="CAWUHC010000015">
    <property type="protein sequence ID" value="CAK7215727.1"/>
    <property type="molecule type" value="Genomic_DNA"/>
</dbReference>
<accession>A0ABP0B7Z6</accession>
<proteinExistence type="predicted"/>
<dbReference type="Proteomes" id="UP001642406">
    <property type="component" value="Unassembled WGS sequence"/>
</dbReference>
<dbReference type="PROSITE" id="PS00455">
    <property type="entry name" value="AMP_BINDING"/>
    <property type="match status" value="1"/>
</dbReference>
<evidence type="ECO:0000259" key="4">
    <source>
        <dbReference type="Pfam" id="PF00501"/>
    </source>
</evidence>
<dbReference type="InterPro" id="IPR051414">
    <property type="entry name" value="Adenylate-forming_Reductase"/>
</dbReference>
<dbReference type="SUPFAM" id="SSF47336">
    <property type="entry name" value="ACP-like"/>
    <property type="match status" value="1"/>
</dbReference>
<sequence>MAPLTPDVIAERIERFGKCYTIDDVVRLSARDAEQVPILGVPRGKDDPADYEYFTGADLDRMVDEACRVLVSKGLVVNSKKTITLYAVSDLSYVITFFALFRVGCKVLTMSARLGPPACLHLLKAAESEIILHGSNARIDSTLAEVKVERPDILMLPMLTRAEFDKPDASPQPPFEREIADKEAEHVEVAMMAHSSGSTGLPKPLLLSHRSMMSSLISGTGLRAFNALPWYHVHGLITSLQAMWMRRPAHMFNPLLPLTAANLVTALRAVKPEICHCVPYALSLIAEEPAGVEVLKQCRIVTSAGAKTPDELGDRLIAAGVNLGVIYGMTEVGHVGDSLARTPEQSDTWAYVRPYPNLNDHMMFKHVEGSTYEAVFLKSHPALLMSNSDDPPGSYYAKDLFTPHPTISNAWKYISRQDDRLTLITGEKILPLGMEGAVREHPLVRDALMFGNDRAIPGMLVFRSQAGAALTEDEFIRAIWPSIEQANSIADEFARITRDMVASIAFGVEYPVTDKSNIIRAGASRMFASQIDAIYARLDGGGHSGDGPSNGSGPTLEKPKGPLDVAGLETLIIDTFRTQTGIELPSAEADFFASGVDSLRAIQARRLFQELFDFGDYRLPTNVVYDARNASNLARLFHKLLYPEQRNGHSEGSTNGAHGTIVEEDSIAVMQSLIDKYSAFTTETDIGSGAESVVLTGATGALGAHILHQLLFDSKVERVTCLVRGSHGLKRVHSSLKERGLELGSSRSITRKLIVLEAPNLGDPLLGLDAYDYSGLVADTTTIIHAAWPVHFGLSASSFEPHIAGLQNLLQLSLQVPSRKPARVLFASSISAAFNVPRPDNGEAAVVPEGPLESLTDASFGMGYAQSKLVGERICEAAARQGANVSVLRIGQITGDTEHGIWNDREAVPLLVRSALELKTLPLLNGEKGRCEWVPVDVVAAACIEIALAMKGTASGASTPKKSSSVSNGINGVNGTNGANSTAHASANAPKARYYNINTPHVLSWNDEVLPAFTAAGLDFKTVPLDDWLAKLRARGETIGPQDVGKRLPAFKLADHYEKTYGDASSEGGRLRFSLDKARHDSPSLAVCPNIAESKLAGKYLKAWLAKWERE</sequence>
<keyword evidence="1" id="KW-0596">Phosphopantetheine</keyword>
<evidence type="ECO:0000259" key="5">
    <source>
        <dbReference type="Pfam" id="PF00550"/>
    </source>
</evidence>
<evidence type="ECO:0000256" key="3">
    <source>
        <dbReference type="SAM" id="MobiDB-lite"/>
    </source>
</evidence>
<feature type="domain" description="Carrier" evidence="5">
    <location>
        <begin position="572"/>
        <end position="636"/>
    </location>
</feature>
<feature type="region of interest" description="Disordered" evidence="3">
    <location>
        <begin position="955"/>
        <end position="984"/>
    </location>
</feature>
<dbReference type="InterPro" id="IPR020845">
    <property type="entry name" value="AMP-binding_CS"/>
</dbReference>
<organism evidence="7 8">
    <name type="scientific">Sporothrix bragantina</name>
    <dbReference type="NCBI Taxonomy" id="671064"/>
    <lineage>
        <taxon>Eukaryota</taxon>
        <taxon>Fungi</taxon>
        <taxon>Dikarya</taxon>
        <taxon>Ascomycota</taxon>
        <taxon>Pezizomycotina</taxon>
        <taxon>Sordariomycetes</taxon>
        <taxon>Sordariomycetidae</taxon>
        <taxon>Ophiostomatales</taxon>
        <taxon>Ophiostomataceae</taxon>
        <taxon>Sporothrix</taxon>
    </lineage>
</organism>
<dbReference type="Pfam" id="PF00501">
    <property type="entry name" value="AMP-binding"/>
    <property type="match status" value="1"/>
</dbReference>
<dbReference type="SUPFAM" id="SSF56801">
    <property type="entry name" value="Acetyl-CoA synthetase-like"/>
    <property type="match status" value="1"/>
</dbReference>
<protein>
    <submittedName>
        <fullName evidence="7">NRPS-like protein biosynthetic cluster</fullName>
    </submittedName>
</protein>
<gene>
    <name evidence="7" type="ORF">SBRCBS47491_002582</name>
</gene>
<dbReference type="Gene3D" id="3.40.50.12780">
    <property type="entry name" value="N-terminal domain of ligase-like"/>
    <property type="match status" value="1"/>
</dbReference>
<dbReference type="Pfam" id="PF00550">
    <property type="entry name" value="PP-binding"/>
    <property type="match status" value="1"/>
</dbReference>
<dbReference type="InterPro" id="IPR006162">
    <property type="entry name" value="Ppantetheine_attach_site"/>
</dbReference>
<dbReference type="Gene3D" id="1.10.1200.10">
    <property type="entry name" value="ACP-like"/>
    <property type="match status" value="1"/>
</dbReference>
<dbReference type="Pfam" id="PF23562">
    <property type="entry name" value="AMP-binding_C_3"/>
    <property type="match status" value="1"/>
</dbReference>
<dbReference type="InterPro" id="IPR036736">
    <property type="entry name" value="ACP-like_sf"/>
</dbReference>
<evidence type="ECO:0000313" key="7">
    <source>
        <dbReference type="EMBL" id="CAK7215727.1"/>
    </source>
</evidence>
<dbReference type="InterPro" id="IPR013120">
    <property type="entry name" value="FAR_NAD-bd"/>
</dbReference>
<evidence type="ECO:0000256" key="2">
    <source>
        <dbReference type="ARBA" id="ARBA00022553"/>
    </source>
</evidence>
<evidence type="ECO:0000256" key="1">
    <source>
        <dbReference type="ARBA" id="ARBA00022450"/>
    </source>
</evidence>